<dbReference type="PATRIC" id="fig|272557.25.peg.1563"/>
<dbReference type="PANTHER" id="PTHR35092">
    <property type="entry name" value="CHLORINASE MJ1651"/>
    <property type="match status" value="1"/>
</dbReference>
<evidence type="ECO:0000313" key="6">
    <source>
        <dbReference type="Proteomes" id="UP000002518"/>
    </source>
</evidence>
<evidence type="ECO:0008006" key="7">
    <source>
        <dbReference type="Google" id="ProtNLM"/>
    </source>
</evidence>
<evidence type="ECO:0000259" key="4">
    <source>
        <dbReference type="Pfam" id="PF20257"/>
    </source>
</evidence>
<name>Q9Y9E9_AERPE</name>
<dbReference type="AlphaFoldDB" id="Q9Y9E9"/>
<dbReference type="PIRSF" id="PIRSF006779">
    <property type="entry name" value="UCP006779"/>
    <property type="match status" value="1"/>
</dbReference>
<dbReference type="Gene3D" id="3.40.50.10790">
    <property type="entry name" value="S-adenosyl-l-methionine hydroxide adenosyltransferase, N-terminal"/>
    <property type="match status" value="1"/>
</dbReference>
<organism evidence="5 6">
    <name type="scientific">Aeropyrum pernix (strain ATCC 700893 / DSM 11879 / JCM 9820 / NBRC 100138 / K1)</name>
    <dbReference type="NCBI Taxonomy" id="272557"/>
    <lineage>
        <taxon>Archaea</taxon>
        <taxon>Thermoproteota</taxon>
        <taxon>Thermoprotei</taxon>
        <taxon>Desulfurococcales</taxon>
        <taxon>Desulfurococcaceae</taxon>
        <taxon>Aeropyrum</taxon>
    </lineage>
</organism>
<dbReference type="SMR" id="Q9Y9E9"/>
<dbReference type="Pfam" id="PF20257">
    <property type="entry name" value="SAM_HAT_C"/>
    <property type="match status" value="1"/>
</dbReference>
<comment type="similarity">
    <text evidence="2">Belongs to the SAM hydrolase / SAM-dependent halogenase family.</text>
</comment>
<gene>
    <name evidence="5" type="ordered locus">APE_2338</name>
</gene>
<dbReference type="InterPro" id="IPR023228">
    <property type="entry name" value="SAM_OH_AdoTrfase_N_sf"/>
</dbReference>
<proteinExistence type="inferred from homology"/>
<evidence type="ECO:0000256" key="2">
    <source>
        <dbReference type="ARBA" id="ARBA00024035"/>
    </source>
</evidence>
<feature type="domain" description="S-adenosyl-l-methionine hydroxide adenosyltransferase N-terminal" evidence="3">
    <location>
        <begin position="9"/>
        <end position="168"/>
    </location>
</feature>
<feature type="domain" description="S-adenosyl-l-methionine hydroxide adenosyltransferase C-terminal" evidence="4">
    <location>
        <begin position="195"/>
        <end position="281"/>
    </location>
</feature>
<dbReference type="EnsemblBacteria" id="BAA81351">
    <property type="protein sequence ID" value="BAA81351"/>
    <property type="gene ID" value="APE_2338"/>
</dbReference>
<dbReference type="Gene3D" id="2.40.30.90">
    <property type="entry name" value="Bacterial fluorinating enzyme like"/>
    <property type="match status" value="1"/>
</dbReference>
<sequence>MVEPSKVVGLISDFGDSPYTGIMRAVIKSISRELQIIDIDHSIPSFSPLAGAYVVAHTYQWLPKGSVIVAVVDPGVGTSRYALAVETENYVFIGPDNGVLYPAAASDGIKRVYALREKDVNSLARMKTSSTAGTVKPWSISRTFHGRDVFAPAGALIAAGHASLEELGDEIEPERMKRASIDHVEKLGPSTFRATVVYIDKFGNVALSIRPKKLGINLSLYKSVVLGTHTTSNTIRMGKTFGDANPGELVAYENSFGHLEIAVNRGNAAKKLGLELEARVEIELLENSGPAPNGSRGVRNADLLGVSSRSLGETIW</sequence>
<reference evidence="5 6" key="1">
    <citation type="journal article" date="1999" name="DNA Res.">
        <title>Complete genome sequence of an aerobic hyper-thermophilic crenarchaeon, Aeropyrum pernix K1.</title>
        <authorList>
            <person name="Kawarabayasi Y."/>
            <person name="Hino Y."/>
            <person name="Horikawa H."/>
            <person name="Yamazaki S."/>
            <person name="Haikawa Y."/>
            <person name="Jin-no K."/>
            <person name="Takahashi M."/>
            <person name="Sekine M."/>
            <person name="Baba S."/>
            <person name="Ankai A."/>
            <person name="Kosugi H."/>
            <person name="Hosoyama A."/>
            <person name="Fukui S."/>
            <person name="Nagai Y."/>
            <person name="Nishijima K."/>
            <person name="Nakazawa H."/>
            <person name="Takamiya M."/>
            <person name="Masuda S."/>
            <person name="Funahashi T."/>
            <person name="Tanaka T."/>
            <person name="Kudoh Y."/>
            <person name="Yamazaki J."/>
            <person name="Kushida N."/>
            <person name="Oguchi A."/>
            <person name="Aoki K."/>
            <person name="Kubota K."/>
            <person name="Nakamura Y."/>
            <person name="Nomura N."/>
            <person name="Sako Y."/>
            <person name="Kikuchi H."/>
        </authorList>
    </citation>
    <scope>NUCLEOTIDE SEQUENCE [LARGE SCALE GENOMIC DNA]</scope>
    <source>
        <strain evidence="6">ATCC 700893 / DSM 11879 / JCM 9820 / NBRC 100138 / K1</strain>
    </source>
</reference>
<dbReference type="Proteomes" id="UP000002518">
    <property type="component" value="Chromosome"/>
</dbReference>
<dbReference type="PANTHER" id="PTHR35092:SF1">
    <property type="entry name" value="CHLORINASE MJ1651"/>
    <property type="match status" value="1"/>
</dbReference>
<dbReference type="InterPro" id="IPR046470">
    <property type="entry name" value="SAM_HAT_C"/>
</dbReference>
<dbReference type="InterPro" id="IPR046469">
    <property type="entry name" value="SAM_HAT_N"/>
</dbReference>
<dbReference type="SUPFAM" id="SSF102522">
    <property type="entry name" value="Bacterial fluorinating enzyme, N-terminal domain"/>
    <property type="match status" value="1"/>
</dbReference>
<dbReference type="eggNOG" id="arCOG04309">
    <property type="taxonomic scope" value="Archaea"/>
</dbReference>
<keyword evidence="1" id="KW-0949">S-adenosyl-L-methionine</keyword>
<dbReference type="GeneID" id="1445360"/>
<dbReference type="InterPro" id="IPR023227">
    <property type="entry name" value="SAM_OH_AdoTrfase_C_sf"/>
</dbReference>
<accession>Q9Y9E9</accession>
<dbReference type="RefSeq" id="WP_010866950.1">
    <property type="nucleotide sequence ID" value="NC_000854.2"/>
</dbReference>
<dbReference type="PIR" id="G72461">
    <property type="entry name" value="G72461"/>
</dbReference>
<protein>
    <recommendedName>
        <fullName evidence="7">SAM-dependent chlorinase/fluorinase</fullName>
    </recommendedName>
</protein>
<dbReference type="KEGG" id="ape:APE_2338"/>
<dbReference type="SUPFAM" id="SSF101852">
    <property type="entry name" value="Bacterial fluorinating enzyme, C-terminal domain"/>
    <property type="match status" value="1"/>
</dbReference>
<keyword evidence="6" id="KW-1185">Reference proteome</keyword>
<evidence type="ECO:0000313" key="5">
    <source>
        <dbReference type="EMBL" id="BAA81351.1"/>
    </source>
</evidence>
<dbReference type="InterPro" id="IPR002747">
    <property type="entry name" value="SAM_OH_AdoTrfase"/>
</dbReference>
<evidence type="ECO:0000256" key="1">
    <source>
        <dbReference type="ARBA" id="ARBA00022691"/>
    </source>
</evidence>
<dbReference type="Pfam" id="PF01887">
    <property type="entry name" value="SAM_HAT_N"/>
    <property type="match status" value="1"/>
</dbReference>
<dbReference type="EMBL" id="BA000002">
    <property type="protein sequence ID" value="BAA81351.1"/>
    <property type="molecule type" value="Genomic_DNA"/>
</dbReference>
<evidence type="ECO:0000259" key="3">
    <source>
        <dbReference type="Pfam" id="PF01887"/>
    </source>
</evidence>